<feature type="region of interest" description="Disordered" evidence="1">
    <location>
        <begin position="386"/>
        <end position="557"/>
    </location>
</feature>
<accession>A0A1I7T1I7</accession>
<protein>
    <recommendedName>
        <fullName evidence="2">Lin-66-like winged helix domain-containing protein</fullName>
    </recommendedName>
</protein>
<feature type="compositionally biased region" description="Basic residues" evidence="1">
    <location>
        <begin position="516"/>
        <end position="525"/>
    </location>
</feature>
<dbReference type="AlphaFoldDB" id="A0A1I7T1I7"/>
<reference evidence="4" key="1">
    <citation type="submission" date="2016-11" db="UniProtKB">
        <authorList>
            <consortium name="WormBaseParasite"/>
        </authorList>
    </citation>
    <scope>IDENTIFICATION</scope>
</reference>
<dbReference type="Proteomes" id="UP000095282">
    <property type="component" value="Unplaced"/>
</dbReference>
<name>A0A1I7T1I7_9PELO</name>
<feature type="compositionally biased region" description="Basic and acidic residues" evidence="1">
    <location>
        <begin position="485"/>
        <end position="515"/>
    </location>
</feature>
<evidence type="ECO:0000256" key="1">
    <source>
        <dbReference type="SAM" id="MobiDB-lite"/>
    </source>
</evidence>
<organism evidence="3 4">
    <name type="scientific">Caenorhabditis tropicalis</name>
    <dbReference type="NCBI Taxonomy" id="1561998"/>
    <lineage>
        <taxon>Eukaryota</taxon>
        <taxon>Metazoa</taxon>
        <taxon>Ecdysozoa</taxon>
        <taxon>Nematoda</taxon>
        <taxon>Chromadorea</taxon>
        <taxon>Rhabditida</taxon>
        <taxon>Rhabditina</taxon>
        <taxon>Rhabditomorpha</taxon>
        <taxon>Rhabditoidea</taxon>
        <taxon>Rhabditidae</taxon>
        <taxon>Peloderinae</taxon>
        <taxon>Caenorhabditis</taxon>
    </lineage>
</organism>
<evidence type="ECO:0000313" key="3">
    <source>
        <dbReference type="Proteomes" id="UP000095282"/>
    </source>
</evidence>
<dbReference type="GO" id="GO:0010629">
    <property type="term" value="P:negative regulation of gene expression"/>
    <property type="evidence" value="ECO:0007669"/>
    <property type="project" value="TreeGrafter"/>
</dbReference>
<proteinExistence type="predicted"/>
<feature type="region of interest" description="Disordered" evidence="1">
    <location>
        <begin position="645"/>
        <end position="664"/>
    </location>
</feature>
<feature type="region of interest" description="Disordered" evidence="1">
    <location>
        <begin position="1"/>
        <end position="39"/>
    </location>
</feature>
<dbReference type="Pfam" id="PF26288">
    <property type="entry name" value="WHD_lin-66"/>
    <property type="match status" value="1"/>
</dbReference>
<dbReference type="PANTHER" id="PTHR36949:SF1">
    <property type="entry name" value="ANAPHASE-PROMOTING COMPLEX SUBUNIT 1-RELATED"/>
    <property type="match status" value="1"/>
</dbReference>
<evidence type="ECO:0000313" key="4">
    <source>
        <dbReference type="WBParaSite" id="Csp11.Scaffold462.g1517.t1"/>
    </source>
</evidence>
<feature type="compositionally biased region" description="Polar residues" evidence="1">
    <location>
        <begin position="451"/>
        <end position="462"/>
    </location>
</feature>
<keyword evidence="3" id="KW-1185">Reference proteome</keyword>
<feature type="compositionally biased region" description="Low complexity" evidence="1">
    <location>
        <begin position="386"/>
        <end position="403"/>
    </location>
</feature>
<feature type="domain" description="Lin-66-like winged helix" evidence="2">
    <location>
        <begin position="171"/>
        <end position="248"/>
    </location>
</feature>
<dbReference type="GO" id="GO:0005737">
    <property type="term" value="C:cytoplasm"/>
    <property type="evidence" value="ECO:0007669"/>
    <property type="project" value="TreeGrafter"/>
</dbReference>
<dbReference type="WBParaSite" id="Csp11.Scaffold462.g1517.t1">
    <property type="protein sequence ID" value="Csp11.Scaffold462.g1517.t1"/>
    <property type="gene ID" value="Csp11.Scaffold462.g1517"/>
</dbReference>
<feature type="compositionally biased region" description="Basic and acidic residues" evidence="1">
    <location>
        <begin position="526"/>
        <end position="554"/>
    </location>
</feature>
<dbReference type="PANTHER" id="PTHR36949">
    <property type="entry name" value="PROTEIN CBR-LIN-66"/>
    <property type="match status" value="1"/>
</dbReference>
<dbReference type="STRING" id="1561998.A0A1I7T1I7"/>
<sequence>MPRRLKNSKSSNGRNSMRPEWDDEEFTYPIGESSRPAYDPTQQFNQQFAQLSVEYNPPVKSSKRETPPDYINGFGTIVSVFANSATIIDEDWRIDFTPEDFCEETVTNIEKVLRVGMKVKYDGHLEEVRDDYDQFKAQCVVTLDIEDYRHVFSEMKEVELSMYSAPGYRLKENYSKDLEMKAYEAITNVFRELENDKMEWDTFQMAVGKEQLQNDELFKYIGDSEKKRRMFLETRNHLFYVEKNKIFLKNPLAFQIVSDLCTFILCRGGIFFTDKLYEYYSSDEFNIVLGSNPFDFEEFVKFLSSHPFVFAVFPDEALVSARRNLPDFDYFGFIKSNFPTILGSSGKPIGSRTSSSPKGISKLFWSEEELSEAERAELELYNSKFRAPSPRKTSPSKASSSRSFMDSTGFPEPGPSRTSEVSGKGQRRQFGSGWMKSSTPVPKTNSKDQTAEIQKFNEQYQMKINRFLTTRGKPSNQFGSSFMDAPKRKQEEHGSSETKKGRPEVSDKKQNVRSRDTRKRYQKPARKTEADSRIETIDNRPSELAPDTKQEEPKTSMLSGLEFIKMKKAELDEFLNNLTTSQSFGNLKDWNLREGLESTSVPTVTGRESKSEMVAQLKVQQQESGSKDKELRDFWDAYWTSSDLVNENRPRNPEPVSSTASTVTSRSASSIETLFKKYEQGGADMDTDLFLEMMRLKYPDAYRSVMQEKYDSGYQSRDPLRDDVMKLPKAPELLSDKAFNEELKRIKNQRDLDSPLSMTSLENEYASNFDLSSGIVARVVNLSSDLPETDSDDEFFKRMDRLKESQLKKDSRLEYRDSIQSAIDHISKRISKLQDSLNEVSNDLIEFKKLLRKLCRANNH</sequence>
<evidence type="ECO:0000259" key="2">
    <source>
        <dbReference type="Pfam" id="PF26288"/>
    </source>
</evidence>
<dbReference type="eggNOG" id="ENOG502SF1N">
    <property type="taxonomic scope" value="Eukaryota"/>
</dbReference>
<feature type="compositionally biased region" description="Polar residues" evidence="1">
    <location>
        <begin position="435"/>
        <end position="444"/>
    </location>
</feature>
<dbReference type="InterPro" id="IPR058991">
    <property type="entry name" value="Lin-66-like_WHD"/>
</dbReference>